<keyword evidence="5" id="KW-1185">Reference proteome</keyword>
<dbReference type="OrthoDB" id="9777673at2"/>
<dbReference type="Gene3D" id="3.20.20.140">
    <property type="entry name" value="Metal-dependent hydrolases"/>
    <property type="match status" value="1"/>
</dbReference>
<dbReference type="PANTHER" id="PTHR21240">
    <property type="entry name" value="2-AMINO-3-CARBOXYLMUCONATE-6-SEMIALDEHYDE DECARBOXYLASE"/>
    <property type="match status" value="1"/>
</dbReference>
<keyword evidence="1" id="KW-0456">Lyase</keyword>
<evidence type="ECO:0000256" key="2">
    <source>
        <dbReference type="SAM" id="MobiDB-lite"/>
    </source>
</evidence>
<gene>
    <name evidence="4" type="ORF">IWT126_00472</name>
</gene>
<name>A0A1Z5IFA9_9LACO</name>
<feature type="domain" description="Amidohydrolase-related" evidence="3">
    <location>
        <begin position="46"/>
        <end position="327"/>
    </location>
</feature>
<dbReference type="Proteomes" id="UP000198402">
    <property type="component" value="Unassembled WGS sequence"/>
</dbReference>
<evidence type="ECO:0000313" key="5">
    <source>
        <dbReference type="Proteomes" id="UP000198402"/>
    </source>
</evidence>
<reference evidence="4 5" key="1">
    <citation type="submission" date="2015-11" db="EMBL/GenBank/DDBJ databases">
        <title>Draft genome sequences of new species of the genus Lactobacillus isolated from orchardgrass silage.</title>
        <authorList>
            <person name="Tohno M."/>
            <person name="Tanizawa Y."/>
            <person name="Arita M."/>
        </authorList>
    </citation>
    <scope>NUCLEOTIDE SEQUENCE [LARGE SCALE GENOMIC DNA]</scope>
    <source>
        <strain evidence="4 5">IWT126</strain>
    </source>
</reference>
<organism evidence="4 5">
    <name type="scientific">Secundilactobacillus silagei JCM 19001</name>
    <dbReference type="NCBI Taxonomy" id="1302250"/>
    <lineage>
        <taxon>Bacteria</taxon>
        <taxon>Bacillati</taxon>
        <taxon>Bacillota</taxon>
        <taxon>Bacilli</taxon>
        <taxon>Lactobacillales</taxon>
        <taxon>Lactobacillaceae</taxon>
        <taxon>Secundilactobacillus</taxon>
    </lineage>
</organism>
<accession>A0A1Z5IFA9</accession>
<dbReference type="InterPro" id="IPR032465">
    <property type="entry name" value="ACMSD"/>
</dbReference>
<dbReference type="STRING" id="1302250.GCA_001313225_02943"/>
<dbReference type="RefSeq" id="WP_089136196.1">
    <property type="nucleotide sequence ID" value="NZ_BCMG01000002.1"/>
</dbReference>
<evidence type="ECO:0000259" key="3">
    <source>
        <dbReference type="Pfam" id="PF04909"/>
    </source>
</evidence>
<feature type="region of interest" description="Disordered" evidence="2">
    <location>
        <begin position="12"/>
        <end position="35"/>
    </location>
</feature>
<dbReference type="AlphaFoldDB" id="A0A1Z5IFA9"/>
<dbReference type="Pfam" id="PF04909">
    <property type="entry name" value="Amidohydro_2"/>
    <property type="match status" value="1"/>
</dbReference>
<dbReference type="GO" id="GO:0016787">
    <property type="term" value="F:hydrolase activity"/>
    <property type="evidence" value="ECO:0007669"/>
    <property type="project" value="InterPro"/>
</dbReference>
<dbReference type="GO" id="GO:0019748">
    <property type="term" value="P:secondary metabolic process"/>
    <property type="evidence" value="ECO:0007669"/>
    <property type="project" value="TreeGrafter"/>
</dbReference>
<dbReference type="PANTHER" id="PTHR21240:SF30">
    <property type="entry name" value="AMIDOHYDROLASE-RELATED DOMAIN-CONTAINING PROTEIN-RELATED"/>
    <property type="match status" value="1"/>
</dbReference>
<dbReference type="InterPro" id="IPR006680">
    <property type="entry name" value="Amidohydro-rel"/>
</dbReference>
<sequence>MTKIITVEEHFQAPFGESAPQAQPETKVDPRGPKGNLVDHYLQNFDKRLAYMDKYNIDMQVLSDAGKSPQMAPDAQAVAGCRQVNDTLAAEIKKHPTRFAGLATLPVNVPDAAAEELERAVTQLGFKGALIAGLANDHFLDEPQYFPIFEMAAKLDVPIYLHPGMVRASERKMLYHSSAYSDQIGDMISLAGWGWHMEQGVQMLHLILSGLFDKLPNLKLISGHWGEFVPNFLERLDEFTGMVDPHLDRKFSEYYRNNVYITASGMFTQPQMDLGLAEMGPNHVLWAEDFPYLRREDQVASFLEQAPIKPDVREKIGHENAEKLFKLN</sequence>
<dbReference type="InterPro" id="IPR032466">
    <property type="entry name" value="Metal_Hydrolase"/>
</dbReference>
<dbReference type="GO" id="GO:0016831">
    <property type="term" value="F:carboxy-lyase activity"/>
    <property type="evidence" value="ECO:0007669"/>
    <property type="project" value="InterPro"/>
</dbReference>
<proteinExistence type="predicted"/>
<dbReference type="EMBL" id="BCMG01000002">
    <property type="protein sequence ID" value="GAX00457.1"/>
    <property type="molecule type" value="Genomic_DNA"/>
</dbReference>
<evidence type="ECO:0000313" key="4">
    <source>
        <dbReference type="EMBL" id="GAX00457.1"/>
    </source>
</evidence>
<dbReference type="SUPFAM" id="SSF51556">
    <property type="entry name" value="Metallo-dependent hydrolases"/>
    <property type="match status" value="1"/>
</dbReference>
<evidence type="ECO:0000256" key="1">
    <source>
        <dbReference type="ARBA" id="ARBA00023239"/>
    </source>
</evidence>
<protein>
    <submittedName>
        <fullName evidence="4">4-oxalomesaconate hydratase</fullName>
    </submittedName>
</protein>
<dbReference type="GO" id="GO:0005829">
    <property type="term" value="C:cytosol"/>
    <property type="evidence" value="ECO:0007669"/>
    <property type="project" value="TreeGrafter"/>
</dbReference>
<comment type="caution">
    <text evidence="4">The sequence shown here is derived from an EMBL/GenBank/DDBJ whole genome shotgun (WGS) entry which is preliminary data.</text>
</comment>